<proteinExistence type="predicted"/>
<reference evidence="1 2" key="1">
    <citation type="submission" date="2019-02" db="EMBL/GenBank/DDBJ databases">
        <title>Genome sequencing of the rare red list fungi Hericium alpestre (H. flagellum).</title>
        <authorList>
            <person name="Buettner E."/>
            <person name="Kellner H."/>
        </authorList>
    </citation>
    <scope>NUCLEOTIDE SEQUENCE [LARGE SCALE GENOMIC DNA]</scope>
    <source>
        <strain evidence="1 2">DSM 108284</strain>
    </source>
</reference>
<dbReference type="EMBL" id="SFCI01002689">
    <property type="protein sequence ID" value="TFY73623.1"/>
    <property type="molecule type" value="Genomic_DNA"/>
</dbReference>
<evidence type="ECO:0000313" key="1">
    <source>
        <dbReference type="EMBL" id="TFY73623.1"/>
    </source>
</evidence>
<evidence type="ECO:0000313" key="2">
    <source>
        <dbReference type="Proteomes" id="UP000298061"/>
    </source>
</evidence>
<keyword evidence="2" id="KW-1185">Reference proteome</keyword>
<dbReference type="AlphaFoldDB" id="A0A4Y9ZIF1"/>
<dbReference type="Proteomes" id="UP000298061">
    <property type="component" value="Unassembled WGS sequence"/>
</dbReference>
<protein>
    <submittedName>
        <fullName evidence="1">Uncharacterized protein</fullName>
    </submittedName>
</protein>
<sequence>MQRSERVLCANRSDLASASVQVDCTDNLQIKFRGQAEIPAEAHAEDSTHIIGVPSAIKTSLTMYVTIAPYATVISPAILP</sequence>
<comment type="caution">
    <text evidence="1">The sequence shown here is derived from an EMBL/GenBank/DDBJ whole genome shotgun (WGS) entry which is preliminary data.</text>
</comment>
<accession>A0A4Y9ZIF1</accession>
<name>A0A4Y9ZIF1_9AGAM</name>
<organism evidence="1 2">
    <name type="scientific">Hericium alpestre</name>
    <dbReference type="NCBI Taxonomy" id="135208"/>
    <lineage>
        <taxon>Eukaryota</taxon>
        <taxon>Fungi</taxon>
        <taxon>Dikarya</taxon>
        <taxon>Basidiomycota</taxon>
        <taxon>Agaricomycotina</taxon>
        <taxon>Agaricomycetes</taxon>
        <taxon>Russulales</taxon>
        <taxon>Hericiaceae</taxon>
        <taxon>Hericium</taxon>
    </lineage>
</organism>
<gene>
    <name evidence="1" type="ORF">EWM64_g10389</name>
</gene>